<dbReference type="Proteomes" id="UP000053958">
    <property type="component" value="Unassembled WGS sequence"/>
</dbReference>
<dbReference type="InterPro" id="IPR016169">
    <property type="entry name" value="FAD-bd_PCMH_sub2"/>
</dbReference>
<dbReference type="PANTHER" id="PTHR42973">
    <property type="entry name" value="BINDING OXIDOREDUCTASE, PUTATIVE (AFU_ORTHOLOGUE AFUA_1G17690)-RELATED"/>
    <property type="match status" value="1"/>
</dbReference>
<dbReference type="Pfam" id="PF01565">
    <property type="entry name" value="FAD_binding_4"/>
    <property type="match status" value="1"/>
</dbReference>
<dbReference type="InterPro" id="IPR006094">
    <property type="entry name" value="Oxid_FAD_bind_N"/>
</dbReference>
<name>A0A0F4Z0D9_RASE3</name>
<keyword evidence="9" id="KW-1185">Reference proteome</keyword>
<evidence type="ECO:0000256" key="6">
    <source>
        <dbReference type="SAM" id="SignalP"/>
    </source>
</evidence>
<dbReference type="OrthoDB" id="2151789at2759"/>
<dbReference type="PANTHER" id="PTHR42973:SF54">
    <property type="entry name" value="FAD-BINDING PCMH-TYPE DOMAIN-CONTAINING PROTEIN"/>
    <property type="match status" value="1"/>
</dbReference>
<evidence type="ECO:0000256" key="3">
    <source>
        <dbReference type="ARBA" id="ARBA00022827"/>
    </source>
</evidence>
<protein>
    <recommendedName>
        <fullName evidence="7">FAD-binding PCMH-type domain-containing protein</fullName>
    </recommendedName>
</protein>
<dbReference type="AlphaFoldDB" id="A0A0F4Z0D9"/>
<reference evidence="8 9" key="1">
    <citation type="submission" date="2015-04" db="EMBL/GenBank/DDBJ databases">
        <authorList>
            <person name="Heijne W.H."/>
            <person name="Fedorova N.D."/>
            <person name="Nierman W.C."/>
            <person name="Vollebregt A.W."/>
            <person name="Zhao Z."/>
            <person name="Wu L."/>
            <person name="Kumar M."/>
            <person name="Stam H."/>
            <person name="van den Berg M.A."/>
            <person name="Pel H.J."/>
        </authorList>
    </citation>
    <scope>NUCLEOTIDE SEQUENCE [LARGE SCALE GENOMIC DNA]</scope>
    <source>
        <strain evidence="8 9">CBS 393.64</strain>
    </source>
</reference>
<evidence type="ECO:0000313" key="8">
    <source>
        <dbReference type="EMBL" id="KKA23556.1"/>
    </source>
</evidence>
<feature type="region of interest" description="Disordered" evidence="5">
    <location>
        <begin position="368"/>
        <end position="399"/>
    </location>
</feature>
<dbReference type="InterPro" id="IPR016166">
    <property type="entry name" value="FAD-bd_PCMH"/>
</dbReference>
<dbReference type="GeneID" id="25314746"/>
<feature type="domain" description="FAD-binding PCMH-type" evidence="7">
    <location>
        <begin position="31"/>
        <end position="211"/>
    </location>
</feature>
<evidence type="ECO:0000256" key="4">
    <source>
        <dbReference type="ARBA" id="ARBA00023002"/>
    </source>
</evidence>
<comment type="similarity">
    <text evidence="1">Belongs to the oxygen-dependent FAD-linked oxidoreductase family.</text>
</comment>
<accession>A0A0F4Z0D9</accession>
<comment type="caution">
    <text evidence="8">The sequence shown here is derived from an EMBL/GenBank/DDBJ whole genome shotgun (WGS) entry which is preliminary data.</text>
</comment>
<feature type="compositionally biased region" description="Polar residues" evidence="5">
    <location>
        <begin position="382"/>
        <end position="393"/>
    </location>
</feature>
<evidence type="ECO:0000256" key="5">
    <source>
        <dbReference type="SAM" id="MobiDB-lite"/>
    </source>
</evidence>
<proteinExistence type="inferred from homology"/>
<dbReference type="GO" id="GO:0071949">
    <property type="term" value="F:FAD binding"/>
    <property type="evidence" value="ECO:0007669"/>
    <property type="project" value="InterPro"/>
</dbReference>
<dbReference type="RefSeq" id="XP_013330168.1">
    <property type="nucleotide sequence ID" value="XM_013474714.1"/>
</dbReference>
<organism evidence="8 9">
    <name type="scientific">Rasamsonia emersonii (strain ATCC 16479 / CBS 393.64 / IMI 116815)</name>
    <dbReference type="NCBI Taxonomy" id="1408163"/>
    <lineage>
        <taxon>Eukaryota</taxon>
        <taxon>Fungi</taxon>
        <taxon>Dikarya</taxon>
        <taxon>Ascomycota</taxon>
        <taxon>Pezizomycotina</taxon>
        <taxon>Eurotiomycetes</taxon>
        <taxon>Eurotiomycetidae</taxon>
        <taxon>Eurotiales</taxon>
        <taxon>Trichocomaceae</taxon>
        <taxon>Rasamsonia</taxon>
    </lineage>
</organism>
<evidence type="ECO:0000259" key="7">
    <source>
        <dbReference type="PROSITE" id="PS51387"/>
    </source>
</evidence>
<feature type="chain" id="PRO_5002482357" description="FAD-binding PCMH-type domain-containing protein" evidence="6">
    <location>
        <begin position="24"/>
        <end position="399"/>
    </location>
</feature>
<keyword evidence="6" id="KW-0732">Signal</keyword>
<dbReference type="PROSITE" id="PS51387">
    <property type="entry name" value="FAD_PCMH"/>
    <property type="match status" value="1"/>
</dbReference>
<evidence type="ECO:0000256" key="1">
    <source>
        <dbReference type="ARBA" id="ARBA00005466"/>
    </source>
</evidence>
<dbReference type="GO" id="GO:0016491">
    <property type="term" value="F:oxidoreductase activity"/>
    <property type="evidence" value="ECO:0007669"/>
    <property type="project" value="UniProtKB-KW"/>
</dbReference>
<dbReference type="InterPro" id="IPR036318">
    <property type="entry name" value="FAD-bd_PCMH-like_sf"/>
</dbReference>
<dbReference type="STRING" id="1408163.A0A0F4Z0D9"/>
<sequence>MTLLAQLSLAVVLLAFLFPPLQQDSPPQASMQHLLQRLSQCDFLSSGAGLSFAVSTLVRLDTLFAVVGGGHMPIPGANNINGSGVLIACKRLNQLRISPDLGTVHVGPGNRWVDVYRYLAPYNRSAVGGRVGHVGVPGYLLGGGVSFFGNEYGWASANVASFTVSSPAVLANGSIVTATPTNEYSDLFWALRGGGNSFALVTDFGLRTVPSGKVYVGTTTFDASVSGTQFLDKVYEYGLRAADDPKAAVIPLVEFSSGSTTPSYSAYLFYNGENAAPEPLEPFLSLPQTSRTFSYRTMYDWSLETDTELLLLTGFRQRFWVLPVGLNRTALQIIHDTYIDSVRQFSSSGIYLTALAVMPVPRTFFTASQKAPGGGDPKASTPHKSPTSGSKKASATRGH</sequence>
<evidence type="ECO:0000313" key="9">
    <source>
        <dbReference type="Proteomes" id="UP000053958"/>
    </source>
</evidence>
<keyword evidence="4" id="KW-0560">Oxidoreductase</keyword>
<keyword evidence="2" id="KW-0285">Flavoprotein</keyword>
<keyword evidence="3" id="KW-0274">FAD</keyword>
<evidence type="ECO:0000256" key="2">
    <source>
        <dbReference type="ARBA" id="ARBA00022630"/>
    </source>
</evidence>
<feature type="signal peptide" evidence="6">
    <location>
        <begin position="1"/>
        <end position="23"/>
    </location>
</feature>
<dbReference type="EMBL" id="LASV01000096">
    <property type="protein sequence ID" value="KKA23556.1"/>
    <property type="molecule type" value="Genomic_DNA"/>
</dbReference>
<gene>
    <name evidence="8" type="ORF">T310_2395</name>
</gene>
<dbReference type="Gene3D" id="3.30.465.10">
    <property type="match status" value="1"/>
</dbReference>
<dbReference type="SUPFAM" id="SSF56176">
    <property type="entry name" value="FAD-binding/transporter-associated domain-like"/>
    <property type="match status" value="1"/>
</dbReference>
<dbReference type="InterPro" id="IPR050416">
    <property type="entry name" value="FAD-linked_Oxidoreductase"/>
</dbReference>